<keyword evidence="2" id="KW-1185">Reference proteome</keyword>
<dbReference type="AlphaFoldDB" id="A0A016W9I4"/>
<protein>
    <recommendedName>
        <fullName evidence="3">C2H2-type domain-containing protein</fullName>
    </recommendedName>
</protein>
<organism evidence="1 2">
    <name type="scientific">Ancylostoma ceylanicum</name>
    <dbReference type="NCBI Taxonomy" id="53326"/>
    <lineage>
        <taxon>Eukaryota</taxon>
        <taxon>Metazoa</taxon>
        <taxon>Ecdysozoa</taxon>
        <taxon>Nematoda</taxon>
        <taxon>Chromadorea</taxon>
        <taxon>Rhabditida</taxon>
        <taxon>Rhabditina</taxon>
        <taxon>Rhabditomorpha</taxon>
        <taxon>Strongyloidea</taxon>
        <taxon>Ancylostomatidae</taxon>
        <taxon>Ancylostomatinae</taxon>
        <taxon>Ancylostoma</taxon>
    </lineage>
</organism>
<dbReference type="EMBL" id="JARK01000491">
    <property type="protein sequence ID" value="EYC36489.1"/>
    <property type="molecule type" value="Genomic_DNA"/>
</dbReference>
<dbReference type="Proteomes" id="UP000024635">
    <property type="component" value="Unassembled WGS sequence"/>
</dbReference>
<name>A0A016W9I4_9BILA</name>
<sequence length="118" mass="13516">MLHNAENVVPVIIYSQEDFTPKLRLRIQAMTSVVKGIQPNCPYYGKCDFDSVEALESHFLSHEESVKKCCPECGVQFSQEGFYRNPRGDETLKNAPCAQRQSNFHIDDRKEQVESDSM</sequence>
<evidence type="ECO:0000313" key="1">
    <source>
        <dbReference type="EMBL" id="EYC36489.1"/>
    </source>
</evidence>
<dbReference type="OrthoDB" id="5859601at2759"/>
<reference evidence="2" key="1">
    <citation type="journal article" date="2015" name="Nat. Genet.">
        <title>The genome and transcriptome of the zoonotic hookworm Ancylostoma ceylanicum identify infection-specific gene families.</title>
        <authorList>
            <person name="Schwarz E.M."/>
            <person name="Hu Y."/>
            <person name="Antoshechkin I."/>
            <person name="Miller M.M."/>
            <person name="Sternberg P.W."/>
            <person name="Aroian R.V."/>
        </authorList>
    </citation>
    <scope>NUCLEOTIDE SEQUENCE</scope>
    <source>
        <strain evidence="2">HY135</strain>
    </source>
</reference>
<evidence type="ECO:0008006" key="3">
    <source>
        <dbReference type="Google" id="ProtNLM"/>
    </source>
</evidence>
<proteinExistence type="predicted"/>
<comment type="caution">
    <text evidence="1">The sequence shown here is derived from an EMBL/GenBank/DDBJ whole genome shotgun (WGS) entry which is preliminary data.</text>
</comment>
<accession>A0A016W9I4</accession>
<evidence type="ECO:0000313" key="2">
    <source>
        <dbReference type="Proteomes" id="UP000024635"/>
    </source>
</evidence>
<gene>
    <name evidence="1" type="primary">Acey_s0891.g2891</name>
    <name evidence="1" type="ORF">Y032_0891g2891</name>
</gene>